<accession>A0AAJ1E5J0</accession>
<evidence type="ECO:0000313" key="2">
    <source>
        <dbReference type="Proteomes" id="UP000787568"/>
    </source>
</evidence>
<evidence type="ECO:0000313" key="1">
    <source>
        <dbReference type="EMBL" id="MBU4637208.1"/>
    </source>
</evidence>
<comment type="caution">
    <text evidence="1">The sequence shown here is derived from an EMBL/GenBank/DDBJ whole genome shotgun (WGS) entry which is preliminary data.</text>
</comment>
<dbReference type="RefSeq" id="WP_216311689.1">
    <property type="nucleotide sequence ID" value="NZ_JAEEFW010000017.1"/>
</dbReference>
<name>A0AAJ1E5J0_9PSED</name>
<protein>
    <submittedName>
        <fullName evidence="1">Uncharacterized protein</fullName>
    </submittedName>
</protein>
<dbReference type="Proteomes" id="UP000787568">
    <property type="component" value="Unassembled WGS sequence"/>
</dbReference>
<organism evidence="1 2">
    <name type="scientific">Pseudomonas chlororaphis subsp. aurantiaca</name>
    <dbReference type="NCBI Taxonomy" id="86192"/>
    <lineage>
        <taxon>Bacteria</taxon>
        <taxon>Pseudomonadati</taxon>
        <taxon>Pseudomonadota</taxon>
        <taxon>Gammaproteobacteria</taxon>
        <taxon>Pseudomonadales</taxon>
        <taxon>Pseudomonadaceae</taxon>
        <taxon>Pseudomonas</taxon>
    </lineage>
</organism>
<reference evidence="1" key="1">
    <citation type="submission" date="2020-12" db="EMBL/GenBank/DDBJ databases">
        <title>Generalized mutagenesis with transposon Tn5. A laboratory procedure for the identification of genes responsible for a bacterial phenotype and its regulation, illustrated with phenazine production in Pseudomonas chlororaphis.</title>
        <authorList>
            <person name="Muzio F."/>
            <person name="Sobrero P."/>
            <person name="Agaras B."/>
            <person name="Valverde C."/>
        </authorList>
    </citation>
    <scope>NUCLEOTIDE SEQUENCE</scope>
    <source>
        <strain evidence="1">SMMP3</strain>
    </source>
</reference>
<dbReference type="EMBL" id="JAEEFW010000017">
    <property type="protein sequence ID" value="MBU4637208.1"/>
    <property type="molecule type" value="Genomic_DNA"/>
</dbReference>
<dbReference type="AlphaFoldDB" id="A0AAJ1E5J0"/>
<gene>
    <name evidence="1" type="ORF">I8747_30815</name>
</gene>
<proteinExistence type="predicted"/>
<sequence length="67" mass="7337">MAEDSISRGRGLSLARLFWAKVNLVDCMHTLALVLINKKPAMNDFAGKDILVCGGKLFTSLARSEIE</sequence>